<organism evidence="5 6">
    <name type="scientific">Adineta steineri</name>
    <dbReference type="NCBI Taxonomy" id="433720"/>
    <lineage>
        <taxon>Eukaryota</taxon>
        <taxon>Metazoa</taxon>
        <taxon>Spiralia</taxon>
        <taxon>Gnathifera</taxon>
        <taxon>Rotifera</taxon>
        <taxon>Eurotatoria</taxon>
        <taxon>Bdelloidea</taxon>
        <taxon>Adinetida</taxon>
        <taxon>Adinetidae</taxon>
        <taxon>Adineta</taxon>
    </lineage>
</organism>
<accession>A0A814ULQ7</accession>
<dbReference type="InterPro" id="IPR011042">
    <property type="entry name" value="6-blade_b-propeller_TolB-like"/>
</dbReference>
<dbReference type="SUPFAM" id="SSF101898">
    <property type="entry name" value="NHL repeat"/>
    <property type="match status" value="1"/>
</dbReference>
<dbReference type="PROSITE" id="PS50208">
    <property type="entry name" value="CASPASE_P20"/>
    <property type="match status" value="1"/>
</dbReference>
<evidence type="ECO:0000256" key="2">
    <source>
        <dbReference type="PROSITE-ProRule" id="PRU00504"/>
    </source>
</evidence>
<dbReference type="PROSITE" id="PS51125">
    <property type="entry name" value="NHL"/>
    <property type="match status" value="2"/>
</dbReference>
<dbReference type="AlphaFoldDB" id="A0A814ULQ7"/>
<dbReference type="GO" id="GO:0004197">
    <property type="term" value="F:cysteine-type endopeptidase activity"/>
    <property type="evidence" value="ECO:0007669"/>
    <property type="project" value="InterPro"/>
</dbReference>
<keyword evidence="1" id="KW-0677">Repeat</keyword>
<dbReference type="InterPro" id="IPR001611">
    <property type="entry name" value="Leu-rich_rpt"/>
</dbReference>
<reference evidence="5" key="1">
    <citation type="submission" date="2021-02" db="EMBL/GenBank/DDBJ databases">
        <authorList>
            <person name="Nowell W R."/>
        </authorList>
    </citation>
    <scope>NUCLEOTIDE SEQUENCE</scope>
</reference>
<dbReference type="InterPro" id="IPR001258">
    <property type="entry name" value="NHL_repeat"/>
</dbReference>
<dbReference type="Pfam" id="PF01436">
    <property type="entry name" value="NHL"/>
    <property type="match status" value="1"/>
</dbReference>
<dbReference type="InterPro" id="IPR032675">
    <property type="entry name" value="LRR_dom_sf"/>
</dbReference>
<dbReference type="Gene3D" id="2.120.10.30">
    <property type="entry name" value="TolB, C-terminal domain"/>
    <property type="match status" value="2"/>
</dbReference>
<dbReference type="Gene3D" id="3.40.50.1460">
    <property type="match status" value="1"/>
</dbReference>
<keyword evidence="6" id="KW-1185">Reference proteome</keyword>
<dbReference type="InterPro" id="IPR011600">
    <property type="entry name" value="Pept_C14_caspase"/>
</dbReference>
<dbReference type="PANTHER" id="PTHR22576:SF37">
    <property type="entry name" value="MUCOSA-ASSOCIATED LYMPHOID TISSUE LYMPHOMA TRANSLOCATION PROTEIN 1"/>
    <property type="match status" value="1"/>
</dbReference>
<gene>
    <name evidence="4" type="ORF">BJG266_LOCUS10391</name>
    <name evidence="5" type="ORF">QVE165_LOCUS24416</name>
</gene>
<dbReference type="InterPro" id="IPR001309">
    <property type="entry name" value="Pept_C14_p20"/>
</dbReference>
<evidence type="ECO:0000313" key="4">
    <source>
        <dbReference type="EMBL" id="CAF0899473.1"/>
    </source>
</evidence>
<dbReference type="SUPFAM" id="SSF52129">
    <property type="entry name" value="Caspase-like"/>
    <property type="match status" value="1"/>
</dbReference>
<evidence type="ECO:0000313" key="5">
    <source>
        <dbReference type="EMBL" id="CAF1176355.1"/>
    </source>
</evidence>
<dbReference type="Proteomes" id="UP000663877">
    <property type="component" value="Unassembled WGS sequence"/>
</dbReference>
<dbReference type="CDD" id="cd05819">
    <property type="entry name" value="NHL"/>
    <property type="match status" value="1"/>
</dbReference>
<dbReference type="InterPro" id="IPR029030">
    <property type="entry name" value="Caspase-like_dom_sf"/>
</dbReference>
<dbReference type="Pfam" id="PF13516">
    <property type="entry name" value="LRR_6"/>
    <property type="match status" value="2"/>
</dbReference>
<name>A0A814ULQ7_9BILA</name>
<dbReference type="SMART" id="SM00368">
    <property type="entry name" value="LRR_RI"/>
    <property type="match status" value="2"/>
</dbReference>
<sequence length="877" mass="99292">MIQRYLSFELILGSPRNFTETSTSLKGKKSCDTATLDSLIVPFQSPFWLNNKNWFVTCDYIPLAMKTILYTTPICTEVEVQAESPVFEVSSTKPNCRLILHRNYNMIYNIENETLIKLNLKENPGRYCTTVSAAIQIYNDKTITKMDLHEKSIDDIKMKFLADALYNNEVTSFLICSIDDHGFIVALIKLNLKGNPGSYCTVVSAAIQIRNNKTLTSIDLRWHQYGDNEIKLLANELYKNKTITYMNLRENKISDTGIKYLANALKNNKVLTILELSYNQISNNGLQCLDDALKENKTLIKLNLEGNSGSYYTTVSAAIQIRNDKITVPGFSTSNNSIHTKRALLIGNNKYKKNSQLQYCINDAEDLANKLYKIDFEITIGTNLTYEQMNRIIETFNDKINPGDLVLFFFAGHGCQWSHLNFLMPIDDDRIKTNTDLEYRAINAQVTLEKIINRRPSAAIFLLDCCRNSFVCESTNFNCLSSMRPIGHSFISFACTANKVALDKSENGRNSLFTSHLFQHIDQPNLTIGEIMYGVCNGMMNETNNDQYPFRVSSLRRKVYLNQQFPIGQSILLNHININTKWRRHGITMAGGNGHGNQLNQLFQPQGIYVDDDDQTIYIADSGNDRIVEWKYGAKNDQVVAGGNGHGNGSDQLNEPANVIVDKKNDSLIICDRLNRRVVRWSRQDGTNGETIISNIDCWGLIMDKNEDLYVSDWKKHEVRRWKQGEKEGTIVAGGKGEGNLLNQLNHPTHICVDEHHSVYVSDWRNHRVMKWMKGAKEGIVVAGGKGKGNSLTQLSNPRGVIVDHLGNVYVADMSNERIMRWCEGSKEGSIVVGGNGRGEQSNQFKYPAGLSFDIEGNLYVVDCHNHRIQKFNIDLN</sequence>
<proteinExistence type="predicted"/>
<feature type="domain" description="Caspase family p20" evidence="3">
    <location>
        <begin position="339"/>
        <end position="470"/>
    </location>
</feature>
<dbReference type="OrthoDB" id="342730at2759"/>
<dbReference type="EMBL" id="CAJNOI010000036">
    <property type="protein sequence ID" value="CAF0899473.1"/>
    <property type="molecule type" value="Genomic_DNA"/>
</dbReference>
<dbReference type="SUPFAM" id="SSF52047">
    <property type="entry name" value="RNI-like"/>
    <property type="match status" value="1"/>
</dbReference>
<evidence type="ECO:0000313" key="6">
    <source>
        <dbReference type="Proteomes" id="UP000663832"/>
    </source>
</evidence>
<comment type="caution">
    <text evidence="5">The sequence shown here is derived from an EMBL/GenBank/DDBJ whole genome shotgun (WGS) entry which is preliminary data.</text>
</comment>
<dbReference type="EMBL" id="CAJNOM010000171">
    <property type="protein sequence ID" value="CAF1176355.1"/>
    <property type="molecule type" value="Genomic_DNA"/>
</dbReference>
<dbReference type="Proteomes" id="UP000663832">
    <property type="component" value="Unassembled WGS sequence"/>
</dbReference>
<dbReference type="PANTHER" id="PTHR22576">
    <property type="entry name" value="MUCOSA ASSOCIATED LYMPHOID TISSUE LYMPHOMA TRANSLOCATION PROTEIN 1/PARACASPASE"/>
    <property type="match status" value="1"/>
</dbReference>
<feature type="repeat" description="NHL" evidence="2">
    <location>
        <begin position="844"/>
        <end position="875"/>
    </location>
</feature>
<evidence type="ECO:0000256" key="1">
    <source>
        <dbReference type="ARBA" id="ARBA00022737"/>
    </source>
</evidence>
<feature type="repeat" description="NHL" evidence="2">
    <location>
        <begin position="744"/>
        <end position="775"/>
    </location>
</feature>
<dbReference type="InterPro" id="IPR052039">
    <property type="entry name" value="Caspase-related_regulators"/>
</dbReference>
<dbReference type="GO" id="GO:0006508">
    <property type="term" value="P:proteolysis"/>
    <property type="evidence" value="ECO:0007669"/>
    <property type="project" value="InterPro"/>
</dbReference>
<dbReference type="Gene3D" id="3.80.10.10">
    <property type="entry name" value="Ribonuclease Inhibitor"/>
    <property type="match status" value="1"/>
</dbReference>
<protein>
    <recommendedName>
        <fullName evidence="3">Caspase family p20 domain-containing protein</fullName>
    </recommendedName>
</protein>
<evidence type="ECO:0000259" key="3">
    <source>
        <dbReference type="PROSITE" id="PS50208"/>
    </source>
</evidence>
<dbReference type="Pfam" id="PF00656">
    <property type="entry name" value="Peptidase_C14"/>
    <property type="match status" value="1"/>
</dbReference>